<gene>
    <name evidence="16" type="ORF">SEMRO_923_G220690.1</name>
</gene>
<keyword evidence="7 16" id="KW-0675">Receptor</keyword>
<dbReference type="InterPro" id="IPR001320">
    <property type="entry name" value="Iontro_rcpt_C"/>
</dbReference>
<feature type="region of interest" description="Disordered" evidence="12">
    <location>
        <begin position="544"/>
        <end position="574"/>
    </location>
</feature>
<dbReference type="EMBL" id="CAICTM010000921">
    <property type="protein sequence ID" value="CAB9518315.1"/>
    <property type="molecule type" value="Genomic_DNA"/>
</dbReference>
<evidence type="ECO:0000256" key="2">
    <source>
        <dbReference type="ARBA" id="ARBA00022448"/>
    </source>
</evidence>
<evidence type="ECO:0000256" key="7">
    <source>
        <dbReference type="ARBA" id="ARBA00023170"/>
    </source>
</evidence>
<evidence type="ECO:0000256" key="14">
    <source>
        <dbReference type="SAM" id="SignalP"/>
    </source>
</evidence>
<dbReference type="Pfam" id="PF00060">
    <property type="entry name" value="Lig_chan"/>
    <property type="match status" value="1"/>
</dbReference>
<keyword evidence="8" id="KW-0325">Glycoprotein</keyword>
<evidence type="ECO:0000256" key="5">
    <source>
        <dbReference type="ARBA" id="ARBA00023065"/>
    </source>
</evidence>
<keyword evidence="6 13" id="KW-0472">Membrane</keyword>
<feature type="compositionally biased region" description="Basic residues" evidence="12">
    <location>
        <begin position="221"/>
        <end position="231"/>
    </location>
</feature>
<evidence type="ECO:0000313" key="17">
    <source>
        <dbReference type="Proteomes" id="UP001153069"/>
    </source>
</evidence>
<keyword evidence="14" id="KW-0732">Signal</keyword>
<feature type="coiled-coil region" evidence="11">
    <location>
        <begin position="616"/>
        <end position="647"/>
    </location>
</feature>
<comment type="subcellular location">
    <subcellularLocation>
        <location evidence="1">Membrane</location>
        <topology evidence="1">Multi-pass membrane protein</topology>
    </subcellularLocation>
</comment>
<dbReference type="Gene3D" id="1.10.287.70">
    <property type="match status" value="1"/>
</dbReference>
<evidence type="ECO:0000256" key="6">
    <source>
        <dbReference type="ARBA" id="ARBA00023136"/>
    </source>
</evidence>
<keyword evidence="10" id="KW-0407">Ion channel</keyword>
<feature type="signal peptide" evidence="14">
    <location>
        <begin position="1"/>
        <end position="24"/>
    </location>
</feature>
<organism evidence="16 17">
    <name type="scientific">Seminavis robusta</name>
    <dbReference type="NCBI Taxonomy" id="568900"/>
    <lineage>
        <taxon>Eukaryota</taxon>
        <taxon>Sar</taxon>
        <taxon>Stramenopiles</taxon>
        <taxon>Ochrophyta</taxon>
        <taxon>Bacillariophyta</taxon>
        <taxon>Bacillariophyceae</taxon>
        <taxon>Bacillariophycidae</taxon>
        <taxon>Naviculales</taxon>
        <taxon>Naviculaceae</taxon>
        <taxon>Seminavis</taxon>
    </lineage>
</organism>
<sequence>MIHQLKAKLVCFSLLSFVLAGTSAQQAPVYNVAQFSNDTSLRVRQDVCERYRRYDQGDVELRLALDGMALRPLAIASNFFQLDDEGKIDANNPGHQVDVLDELARRAGFTWRDSFGTTGFLPPDTTRTYTDLLMWGADYFDFFVARWANSLERLQSGITFPQGFYDDSLILVAVAEPPNDTTSINMWQWLEPFETEVWICIVVTILCSGVLFQILDMPTPKQKRNNKHRKPTFNEFRKQQQRGSITAGDDGGGGDGWDDDDVAVPPQRRRSSAEMGEAAAEALYDGAHTLGDGIFLSSLLFTQHFQFVPRTSPARLFSASMALWALLISSNYTANLASFFVIENAPSVEIQSIEEAIQARYPICIWGGTASAKYITDQYPQAITVEVDNDNEDMFRAVRENKCAVGVTARATFELYRDQHSANPDCDVIWVGRVIRYSSGSFGVKADSGKLCTSLISDVINLHLTEMKADGFLDKAWNDHMAKSHDQDCAALSSSKSEDATASRSLNEMAGTFLIHLIFAVAAIILMIILRLFEKYQQRSDESRKHFRQSVVTGRQRTTIPAKAPLPNSTDTGTCSNVSIDTEEVNAPAISYSSRAQPRVAFSSGETQLNDVLAYLKAMEVTNRQKQNEMEEKLNALVELMQNQQSKNKLSSWDL</sequence>
<keyword evidence="11" id="KW-0175">Coiled coil</keyword>
<evidence type="ECO:0000256" key="1">
    <source>
        <dbReference type="ARBA" id="ARBA00004141"/>
    </source>
</evidence>
<evidence type="ECO:0000256" key="13">
    <source>
        <dbReference type="SAM" id="Phobius"/>
    </source>
</evidence>
<dbReference type="GO" id="GO:0015276">
    <property type="term" value="F:ligand-gated monoatomic ion channel activity"/>
    <property type="evidence" value="ECO:0007669"/>
    <property type="project" value="InterPro"/>
</dbReference>
<evidence type="ECO:0000256" key="4">
    <source>
        <dbReference type="ARBA" id="ARBA00022989"/>
    </source>
</evidence>
<proteinExistence type="predicted"/>
<protein>
    <submittedName>
        <fullName evidence="16">Receptor subunit 1</fullName>
    </submittedName>
</protein>
<name>A0A9N8EH09_9STRA</name>
<dbReference type="AlphaFoldDB" id="A0A9N8EH09"/>
<feature type="domain" description="Ionotropic glutamate receptor C-terminal" evidence="15">
    <location>
        <begin position="295"/>
        <end position="518"/>
    </location>
</feature>
<dbReference type="InterPro" id="IPR015683">
    <property type="entry name" value="Ionotropic_Glu_rcpt"/>
</dbReference>
<dbReference type="Proteomes" id="UP001153069">
    <property type="component" value="Unassembled WGS sequence"/>
</dbReference>
<dbReference type="PANTHER" id="PTHR18966">
    <property type="entry name" value="IONOTROPIC GLUTAMATE RECEPTOR"/>
    <property type="match status" value="1"/>
</dbReference>
<dbReference type="OrthoDB" id="45686at2759"/>
<dbReference type="SUPFAM" id="SSF53850">
    <property type="entry name" value="Periplasmic binding protein-like II"/>
    <property type="match status" value="1"/>
</dbReference>
<feature type="compositionally biased region" description="Polar residues" evidence="12">
    <location>
        <begin position="550"/>
        <end position="559"/>
    </location>
</feature>
<evidence type="ECO:0000313" key="16">
    <source>
        <dbReference type="EMBL" id="CAB9518315.1"/>
    </source>
</evidence>
<dbReference type="GO" id="GO:0016020">
    <property type="term" value="C:membrane"/>
    <property type="evidence" value="ECO:0007669"/>
    <property type="project" value="UniProtKB-SubCell"/>
</dbReference>
<keyword evidence="9" id="KW-1071">Ligand-gated ion channel</keyword>
<feature type="chain" id="PRO_5040404254" evidence="14">
    <location>
        <begin position="25"/>
        <end position="655"/>
    </location>
</feature>
<comment type="caution">
    <text evidence="16">The sequence shown here is derived from an EMBL/GenBank/DDBJ whole genome shotgun (WGS) entry which is preliminary data.</text>
</comment>
<evidence type="ECO:0000259" key="15">
    <source>
        <dbReference type="Pfam" id="PF00060"/>
    </source>
</evidence>
<accession>A0A9N8EH09</accession>
<evidence type="ECO:0000256" key="11">
    <source>
        <dbReference type="SAM" id="Coils"/>
    </source>
</evidence>
<feature type="transmembrane region" description="Helical" evidence="13">
    <location>
        <begin position="513"/>
        <end position="533"/>
    </location>
</feature>
<evidence type="ECO:0000256" key="9">
    <source>
        <dbReference type="ARBA" id="ARBA00023286"/>
    </source>
</evidence>
<evidence type="ECO:0000256" key="12">
    <source>
        <dbReference type="SAM" id="MobiDB-lite"/>
    </source>
</evidence>
<keyword evidence="17" id="KW-1185">Reference proteome</keyword>
<keyword evidence="5" id="KW-0406">Ion transport</keyword>
<keyword evidence="3 13" id="KW-0812">Transmembrane</keyword>
<evidence type="ECO:0000256" key="10">
    <source>
        <dbReference type="ARBA" id="ARBA00023303"/>
    </source>
</evidence>
<keyword evidence="4 13" id="KW-1133">Transmembrane helix</keyword>
<reference evidence="16" key="1">
    <citation type="submission" date="2020-06" db="EMBL/GenBank/DDBJ databases">
        <authorList>
            <consortium name="Plant Systems Biology data submission"/>
        </authorList>
    </citation>
    <scope>NUCLEOTIDE SEQUENCE</scope>
    <source>
        <strain evidence="16">D6</strain>
    </source>
</reference>
<keyword evidence="2" id="KW-0813">Transport</keyword>
<feature type="region of interest" description="Disordered" evidence="12">
    <location>
        <begin position="221"/>
        <end position="271"/>
    </location>
</feature>
<evidence type="ECO:0000256" key="3">
    <source>
        <dbReference type="ARBA" id="ARBA00022692"/>
    </source>
</evidence>
<evidence type="ECO:0000256" key="8">
    <source>
        <dbReference type="ARBA" id="ARBA00023180"/>
    </source>
</evidence>